<dbReference type="GeneID" id="106669679"/>
<dbReference type="AlphaFoldDB" id="A0A8I6S2J2"/>
<dbReference type="KEGG" id="clec:106669679"/>
<keyword evidence="1" id="KW-0732">Signal</keyword>
<dbReference type="EnsemblMetazoa" id="XM_014399321.2">
    <property type="protein sequence ID" value="XP_014254807.1"/>
    <property type="gene ID" value="LOC106669679"/>
</dbReference>
<evidence type="ECO:0000313" key="2">
    <source>
        <dbReference type="EnsemblMetazoa" id="XP_014254807.1"/>
    </source>
</evidence>
<dbReference type="Proteomes" id="UP000494040">
    <property type="component" value="Unassembled WGS sequence"/>
</dbReference>
<accession>A0A8I6S2J2</accession>
<sequence>MVKTVILSSMLLSVAFAAVVERSVETSTPAVVNPCKCGVMTSSKPDSVPVLEHEVKLKELSITCDNEGKAKCERMCKVLAEAAKVDKNKGNKFCEAVKKDITLTPSLFTSVCNEKYSYAGVTFDKPVCCKKGVLVPCEPAA</sequence>
<proteinExistence type="predicted"/>
<feature type="chain" id="PRO_5035244742" description="Salivary OBP" evidence="1">
    <location>
        <begin position="18"/>
        <end position="141"/>
    </location>
</feature>
<reference evidence="2" key="1">
    <citation type="submission" date="2022-01" db="UniProtKB">
        <authorList>
            <consortium name="EnsemblMetazoa"/>
        </authorList>
    </citation>
    <scope>IDENTIFICATION</scope>
</reference>
<dbReference type="OMA" id="ICCHEGK"/>
<dbReference type="RefSeq" id="XP_014254807.1">
    <property type="nucleotide sequence ID" value="XM_014399321.2"/>
</dbReference>
<feature type="signal peptide" evidence="1">
    <location>
        <begin position="1"/>
        <end position="17"/>
    </location>
</feature>
<evidence type="ECO:0008006" key="4">
    <source>
        <dbReference type="Google" id="ProtNLM"/>
    </source>
</evidence>
<name>A0A8I6S2J2_CIMLE</name>
<organism evidence="2 3">
    <name type="scientific">Cimex lectularius</name>
    <name type="common">Bed bug</name>
    <name type="synonym">Acanthia lectularia</name>
    <dbReference type="NCBI Taxonomy" id="79782"/>
    <lineage>
        <taxon>Eukaryota</taxon>
        <taxon>Metazoa</taxon>
        <taxon>Ecdysozoa</taxon>
        <taxon>Arthropoda</taxon>
        <taxon>Hexapoda</taxon>
        <taxon>Insecta</taxon>
        <taxon>Pterygota</taxon>
        <taxon>Neoptera</taxon>
        <taxon>Paraneoptera</taxon>
        <taxon>Hemiptera</taxon>
        <taxon>Heteroptera</taxon>
        <taxon>Panheteroptera</taxon>
        <taxon>Cimicomorpha</taxon>
        <taxon>Cimicidae</taxon>
        <taxon>Cimex</taxon>
    </lineage>
</organism>
<protein>
    <recommendedName>
        <fullName evidence="4">Salivary OBP</fullName>
    </recommendedName>
</protein>
<evidence type="ECO:0000313" key="3">
    <source>
        <dbReference type="Proteomes" id="UP000494040"/>
    </source>
</evidence>
<evidence type="ECO:0000256" key="1">
    <source>
        <dbReference type="SAM" id="SignalP"/>
    </source>
</evidence>
<keyword evidence="3" id="KW-1185">Reference proteome</keyword>